<dbReference type="InterPro" id="IPR041588">
    <property type="entry name" value="Integrase_H2C2"/>
</dbReference>
<keyword evidence="3" id="KW-1185">Reference proteome</keyword>
<protein>
    <recommendedName>
        <fullName evidence="1">Integrase catalytic domain-containing protein</fullName>
    </recommendedName>
</protein>
<sequence>MYLLRAPSNKIIRLSQYIFSFDLEFIQISGKENPIADYLSRLSSGSASLVKVVMPTKVESNELREYLLNFHHSPNQVHLPASTMILAIKKSGYIWEDIEKDVKRHCDECLLCQKTSGSPPTNALMGSTFRTKPFETVELDLIGPLPEDKYGYRYMLSMIDTFTRVSELATLRKKNAKSVAKEFLDHICLRYT</sequence>
<dbReference type="InterPro" id="IPR036397">
    <property type="entry name" value="RNaseH_sf"/>
</dbReference>
<evidence type="ECO:0000259" key="1">
    <source>
        <dbReference type="PROSITE" id="PS50994"/>
    </source>
</evidence>
<organism evidence="2 3">
    <name type="scientific">Aduncisulcus paluster</name>
    <dbReference type="NCBI Taxonomy" id="2918883"/>
    <lineage>
        <taxon>Eukaryota</taxon>
        <taxon>Metamonada</taxon>
        <taxon>Carpediemonas-like organisms</taxon>
        <taxon>Aduncisulcus</taxon>
    </lineage>
</organism>
<dbReference type="Pfam" id="PF17921">
    <property type="entry name" value="Integrase_H2C2"/>
    <property type="match status" value="1"/>
</dbReference>
<dbReference type="InterPro" id="IPR012337">
    <property type="entry name" value="RNaseH-like_sf"/>
</dbReference>
<comment type="caution">
    <text evidence="2">The sequence shown here is derived from an EMBL/GenBank/DDBJ whole genome shotgun (WGS) entry which is preliminary data.</text>
</comment>
<dbReference type="Gene3D" id="1.10.340.70">
    <property type="match status" value="1"/>
</dbReference>
<feature type="domain" description="Integrase catalytic" evidence="1">
    <location>
        <begin position="129"/>
        <end position="192"/>
    </location>
</feature>
<dbReference type="InterPro" id="IPR001584">
    <property type="entry name" value="Integrase_cat-core"/>
</dbReference>
<accession>A0ABQ5KFG8</accession>
<dbReference type="PROSITE" id="PS50994">
    <property type="entry name" value="INTEGRASE"/>
    <property type="match status" value="1"/>
</dbReference>
<gene>
    <name evidence="2" type="ORF">ADUPG1_001931</name>
</gene>
<name>A0ABQ5KFG8_9EUKA</name>
<evidence type="ECO:0000313" key="2">
    <source>
        <dbReference type="EMBL" id="GKT31264.1"/>
    </source>
</evidence>
<feature type="non-terminal residue" evidence="2">
    <location>
        <position position="192"/>
    </location>
</feature>
<dbReference type="SUPFAM" id="SSF53098">
    <property type="entry name" value="Ribonuclease H-like"/>
    <property type="match status" value="1"/>
</dbReference>
<dbReference type="Proteomes" id="UP001057375">
    <property type="component" value="Unassembled WGS sequence"/>
</dbReference>
<evidence type="ECO:0000313" key="3">
    <source>
        <dbReference type="Proteomes" id="UP001057375"/>
    </source>
</evidence>
<dbReference type="EMBL" id="BQXS01001978">
    <property type="protein sequence ID" value="GKT31264.1"/>
    <property type="molecule type" value="Genomic_DNA"/>
</dbReference>
<dbReference type="InterPro" id="IPR052160">
    <property type="entry name" value="Gypsy_RT_Integrase-like"/>
</dbReference>
<proteinExistence type="predicted"/>
<dbReference type="Gene3D" id="3.30.420.10">
    <property type="entry name" value="Ribonuclease H-like superfamily/Ribonuclease H"/>
    <property type="match status" value="1"/>
</dbReference>
<dbReference type="PANTHER" id="PTHR47266">
    <property type="entry name" value="ENDONUCLEASE-RELATED"/>
    <property type="match status" value="1"/>
</dbReference>
<reference evidence="2" key="1">
    <citation type="submission" date="2022-03" db="EMBL/GenBank/DDBJ databases">
        <title>Draft genome sequence of Aduncisulcus paluster, a free-living microaerophilic Fornicata.</title>
        <authorList>
            <person name="Yuyama I."/>
            <person name="Kume K."/>
            <person name="Tamura T."/>
            <person name="Inagaki Y."/>
            <person name="Hashimoto T."/>
        </authorList>
    </citation>
    <scope>NUCLEOTIDE SEQUENCE</scope>
    <source>
        <strain evidence="2">NY0171</strain>
    </source>
</reference>